<dbReference type="EMBL" id="AP023097">
    <property type="protein sequence ID" value="BCE76194.1"/>
    <property type="molecule type" value="Genomic_DNA"/>
</dbReference>
<sequence>MKLRALSAGLFGALVALAGPDHRPFGGLPVMAGKANADDNGKAIRAPTVPPARDPSVAVAEEYEAARRTGTREAFELFIARHGDDPLAAQARAELKRLPR</sequence>
<accession>A0A810BJM1</accession>
<reference evidence="2" key="1">
    <citation type="submission" date="2020-05" db="EMBL/GenBank/DDBJ databases">
        <title>Complete genome sequence of Bradyrhizobium diazoefficiens XF8 isolated from soybean nodule.</title>
        <authorList>
            <person name="Noda R."/>
            <person name="Kakizaki K."/>
            <person name="Minamisawa K."/>
        </authorList>
    </citation>
    <scope>NUCLEOTIDE SEQUENCE</scope>
    <source>
        <strain evidence="2">XF8</strain>
    </source>
</reference>
<protein>
    <submittedName>
        <fullName evidence="2">Uncharacterized protein</fullName>
    </submittedName>
</protein>
<feature type="signal peptide" evidence="1">
    <location>
        <begin position="1"/>
        <end position="18"/>
    </location>
</feature>
<keyword evidence="1" id="KW-0732">Signal</keyword>
<evidence type="ECO:0000313" key="2">
    <source>
        <dbReference type="EMBL" id="BCE76194.1"/>
    </source>
</evidence>
<name>A0A810BJM1_9BRAD</name>
<organism evidence="2">
    <name type="scientific">Bradyrhizobium diazoefficiens</name>
    <dbReference type="NCBI Taxonomy" id="1355477"/>
    <lineage>
        <taxon>Bacteria</taxon>
        <taxon>Pseudomonadati</taxon>
        <taxon>Pseudomonadota</taxon>
        <taxon>Alphaproteobacteria</taxon>
        <taxon>Hyphomicrobiales</taxon>
        <taxon>Nitrobacteraceae</taxon>
        <taxon>Bradyrhizobium</taxon>
    </lineage>
</organism>
<gene>
    <name evidence="2" type="ORF">XF8B_63050</name>
</gene>
<dbReference type="RefSeq" id="WP_011088769.1">
    <property type="nucleotide sequence ID" value="NZ_AJQI01000303.1"/>
</dbReference>
<dbReference type="AlphaFoldDB" id="A0A810BJM1"/>
<dbReference type="GeneID" id="46493023"/>
<proteinExistence type="predicted"/>
<evidence type="ECO:0000256" key="1">
    <source>
        <dbReference type="SAM" id="SignalP"/>
    </source>
</evidence>
<feature type="chain" id="PRO_5032467645" evidence="1">
    <location>
        <begin position="19"/>
        <end position="100"/>
    </location>
</feature>